<dbReference type="AlphaFoldDB" id="E2BAY6"/>
<evidence type="ECO:0000313" key="1">
    <source>
        <dbReference type="EMBL" id="EFN87149.1"/>
    </source>
</evidence>
<keyword evidence="2" id="KW-1185">Reference proteome</keyword>
<dbReference type="EMBL" id="GL446896">
    <property type="protein sequence ID" value="EFN87149.1"/>
    <property type="molecule type" value="Genomic_DNA"/>
</dbReference>
<sequence>MKSDELFIHASANLLIWSLKEVSVTLLANGDVSATNLPRQDSRSREVRSLLQKEMEERAQNAGDCLRSVKSAQVKKHATKRGRVIAGIAQESLDSKADESTSLAEMPPSCTSDRVLLTVISY</sequence>
<name>E2BAY6_HARSA</name>
<gene>
    <name evidence="1" type="ORF">EAI_01145</name>
</gene>
<proteinExistence type="predicted"/>
<reference evidence="1 2" key="1">
    <citation type="journal article" date="2010" name="Science">
        <title>Genomic comparison of the ants Camponotus floridanus and Harpegnathos saltator.</title>
        <authorList>
            <person name="Bonasio R."/>
            <person name="Zhang G."/>
            <person name="Ye C."/>
            <person name="Mutti N.S."/>
            <person name="Fang X."/>
            <person name="Qin N."/>
            <person name="Donahue G."/>
            <person name="Yang P."/>
            <person name="Li Q."/>
            <person name="Li C."/>
            <person name="Zhang P."/>
            <person name="Huang Z."/>
            <person name="Berger S.L."/>
            <person name="Reinberg D."/>
            <person name="Wang J."/>
            <person name="Liebig J."/>
        </authorList>
    </citation>
    <scope>NUCLEOTIDE SEQUENCE [LARGE SCALE GENOMIC DNA]</scope>
    <source>
        <strain evidence="1 2">R22 G/1</strain>
    </source>
</reference>
<organism evidence="2">
    <name type="scientific">Harpegnathos saltator</name>
    <name type="common">Jerdon's jumping ant</name>
    <dbReference type="NCBI Taxonomy" id="610380"/>
    <lineage>
        <taxon>Eukaryota</taxon>
        <taxon>Metazoa</taxon>
        <taxon>Ecdysozoa</taxon>
        <taxon>Arthropoda</taxon>
        <taxon>Hexapoda</taxon>
        <taxon>Insecta</taxon>
        <taxon>Pterygota</taxon>
        <taxon>Neoptera</taxon>
        <taxon>Endopterygota</taxon>
        <taxon>Hymenoptera</taxon>
        <taxon>Apocrita</taxon>
        <taxon>Aculeata</taxon>
        <taxon>Formicoidea</taxon>
        <taxon>Formicidae</taxon>
        <taxon>Ponerinae</taxon>
        <taxon>Ponerini</taxon>
        <taxon>Harpegnathos</taxon>
    </lineage>
</organism>
<accession>E2BAY6</accession>
<protein>
    <submittedName>
        <fullName evidence="1">Uncharacterized protein</fullName>
    </submittedName>
</protein>
<dbReference type="Proteomes" id="UP000008237">
    <property type="component" value="Unassembled WGS sequence"/>
</dbReference>
<dbReference type="InParanoid" id="E2BAY6"/>
<evidence type="ECO:0000313" key="2">
    <source>
        <dbReference type="Proteomes" id="UP000008237"/>
    </source>
</evidence>